<dbReference type="InterPro" id="IPR033480">
    <property type="entry name" value="sCache_2"/>
</dbReference>
<keyword evidence="5" id="KW-0472">Membrane</keyword>
<dbReference type="SMART" id="SM01049">
    <property type="entry name" value="Cache_2"/>
    <property type="match status" value="1"/>
</dbReference>
<dbReference type="OrthoDB" id="8780225at2"/>
<keyword evidence="8" id="KW-0418">Kinase</keyword>
<feature type="signal peptide" evidence="6">
    <location>
        <begin position="1"/>
        <end position="23"/>
    </location>
</feature>
<keyword evidence="4" id="KW-1133">Transmembrane helix</keyword>
<dbReference type="AlphaFoldDB" id="A0A3A3FUP6"/>
<feature type="chain" id="PRO_5017390865" evidence="6">
    <location>
        <begin position="24"/>
        <end position="152"/>
    </location>
</feature>
<evidence type="ECO:0000259" key="7">
    <source>
        <dbReference type="SMART" id="SM01049"/>
    </source>
</evidence>
<keyword evidence="9" id="KW-1185">Reference proteome</keyword>
<dbReference type="Proteomes" id="UP000265955">
    <property type="component" value="Unassembled WGS sequence"/>
</dbReference>
<proteinExistence type="predicted"/>
<dbReference type="GO" id="GO:0005886">
    <property type="term" value="C:plasma membrane"/>
    <property type="evidence" value="ECO:0007669"/>
    <property type="project" value="UniProtKB-SubCell"/>
</dbReference>
<evidence type="ECO:0000256" key="5">
    <source>
        <dbReference type="ARBA" id="ARBA00023136"/>
    </source>
</evidence>
<evidence type="ECO:0000256" key="3">
    <source>
        <dbReference type="ARBA" id="ARBA00022692"/>
    </source>
</evidence>
<comment type="caution">
    <text evidence="8">The sequence shown here is derived from an EMBL/GenBank/DDBJ whole genome shotgun (WGS) entry which is preliminary data.</text>
</comment>
<comment type="subcellular location">
    <subcellularLocation>
        <location evidence="1">Cell membrane</location>
        <topology evidence="1">Multi-pass membrane protein</topology>
    </subcellularLocation>
</comment>
<evidence type="ECO:0000256" key="2">
    <source>
        <dbReference type="ARBA" id="ARBA00022475"/>
    </source>
</evidence>
<reference evidence="9" key="1">
    <citation type="submission" date="2018-09" db="EMBL/GenBank/DDBJ databases">
        <authorList>
            <person name="Zhu H."/>
        </authorList>
    </citation>
    <scope>NUCLEOTIDE SEQUENCE [LARGE SCALE GENOMIC DNA]</scope>
    <source>
        <strain evidence="9">K1R23-30</strain>
    </source>
</reference>
<dbReference type="GO" id="GO:0016301">
    <property type="term" value="F:kinase activity"/>
    <property type="evidence" value="ECO:0007669"/>
    <property type="project" value="UniProtKB-KW"/>
</dbReference>
<feature type="domain" description="Single Cache" evidence="7">
    <location>
        <begin position="18"/>
        <end position="105"/>
    </location>
</feature>
<organism evidence="8 9">
    <name type="scientific">Noviherbaspirillum saxi</name>
    <dbReference type="NCBI Taxonomy" id="2320863"/>
    <lineage>
        <taxon>Bacteria</taxon>
        <taxon>Pseudomonadati</taxon>
        <taxon>Pseudomonadota</taxon>
        <taxon>Betaproteobacteria</taxon>
        <taxon>Burkholderiales</taxon>
        <taxon>Oxalobacteraceae</taxon>
        <taxon>Noviherbaspirillum</taxon>
    </lineage>
</organism>
<protein>
    <submittedName>
        <fullName evidence="8">Histidine kinase</fullName>
    </submittedName>
</protein>
<name>A0A3A3FUP6_9BURK</name>
<keyword evidence="2" id="KW-1003">Cell membrane</keyword>
<dbReference type="Gene3D" id="3.30.450.20">
    <property type="entry name" value="PAS domain"/>
    <property type="match status" value="1"/>
</dbReference>
<evidence type="ECO:0000256" key="6">
    <source>
        <dbReference type="SAM" id="SignalP"/>
    </source>
</evidence>
<accession>A0A3A3FUP6</accession>
<dbReference type="Pfam" id="PF17200">
    <property type="entry name" value="sCache_2"/>
    <property type="match status" value="1"/>
</dbReference>
<keyword evidence="3" id="KW-0812">Transmembrane</keyword>
<sequence length="152" mass="16694">MGLFKNFFVAGMVFLSASTSTMAQEHGTKEEAVALAQAAIAYYKKNGLEKTLVEVNGKSDKFRYKDLYVFIADLDGTMLAHGDNARIVGKSMALLKDADGNPFAFELLKIVQAGSKGWANYKWPNPVTKGVDDKTTYVESYDKLGFAVGIYK</sequence>
<evidence type="ECO:0000256" key="4">
    <source>
        <dbReference type="ARBA" id="ARBA00022989"/>
    </source>
</evidence>
<evidence type="ECO:0000313" key="8">
    <source>
        <dbReference type="EMBL" id="RJF99776.1"/>
    </source>
</evidence>
<evidence type="ECO:0000313" key="9">
    <source>
        <dbReference type="Proteomes" id="UP000265955"/>
    </source>
</evidence>
<evidence type="ECO:0000256" key="1">
    <source>
        <dbReference type="ARBA" id="ARBA00004651"/>
    </source>
</evidence>
<keyword evidence="6" id="KW-0732">Signal</keyword>
<gene>
    <name evidence="8" type="ORF">D3871_15545</name>
</gene>
<dbReference type="EMBL" id="QYUO01000001">
    <property type="protein sequence ID" value="RJF99776.1"/>
    <property type="molecule type" value="Genomic_DNA"/>
</dbReference>
<dbReference type="RefSeq" id="WP_119769721.1">
    <property type="nucleotide sequence ID" value="NZ_QYUO01000001.1"/>
</dbReference>
<keyword evidence="8" id="KW-0808">Transferase</keyword>